<evidence type="ECO:0000259" key="5">
    <source>
        <dbReference type="Pfam" id="PF00278"/>
    </source>
</evidence>
<reference evidence="6" key="1">
    <citation type="journal article" date="2014" name="Front. Microbiol.">
        <title>High frequency of phylogenetically diverse reductive dehalogenase-homologous genes in deep subseafloor sedimentary metagenomes.</title>
        <authorList>
            <person name="Kawai M."/>
            <person name="Futagami T."/>
            <person name="Toyoda A."/>
            <person name="Takaki Y."/>
            <person name="Nishi S."/>
            <person name="Hori S."/>
            <person name="Arai W."/>
            <person name="Tsubouchi T."/>
            <person name="Morono Y."/>
            <person name="Uchiyama I."/>
            <person name="Ito T."/>
            <person name="Fujiyama A."/>
            <person name="Inagaki F."/>
            <person name="Takami H."/>
        </authorList>
    </citation>
    <scope>NUCLEOTIDE SEQUENCE</scope>
    <source>
        <strain evidence="6">Expedition CK06-06</strain>
    </source>
</reference>
<dbReference type="GO" id="GO:0008836">
    <property type="term" value="F:diaminopimelate decarboxylase activity"/>
    <property type="evidence" value="ECO:0007669"/>
    <property type="project" value="InterPro"/>
</dbReference>
<dbReference type="PRINTS" id="PR01181">
    <property type="entry name" value="DAPDCRBXLASE"/>
</dbReference>
<dbReference type="EMBL" id="BARU01019728">
    <property type="protein sequence ID" value="GAH56164.1"/>
    <property type="molecule type" value="Genomic_DNA"/>
</dbReference>
<dbReference type="PANTHER" id="PTHR43727:SF2">
    <property type="entry name" value="GROUP IV DECARBOXYLASE"/>
    <property type="match status" value="1"/>
</dbReference>
<evidence type="ECO:0000256" key="3">
    <source>
        <dbReference type="ARBA" id="ARBA00022898"/>
    </source>
</evidence>
<sequence length="219" mass="23481">PYVAAITKTLALIGRLRGKGFQITVLDIGGGYAADYEEGMSPLAADYAKAIVPLLAGSGLGVIIEPGRQIACNAGILLTRVQYVKQGGDRKFVIVDAATTDLIRPALYGSEHFVYSAELPAGAEAPRRKLDFVPDGGQVVDIVGGVCETSDFLARNRALPPMRRGDLVAVFSAGAYGFVMASQYNSRPRCAEVLVDGKGFRRIRRRETYDDLIAAELDV</sequence>
<dbReference type="AlphaFoldDB" id="X1HQQ6"/>
<dbReference type="PANTHER" id="PTHR43727">
    <property type="entry name" value="DIAMINOPIMELATE DECARBOXYLASE"/>
    <property type="match status" value="1"/>
</dbReference>
<evidence type="ECO:0000256" key="2">
    <source>
        <dbReference type="ARBA" id="ARBA00022793"/>
    </source>
</evidence>
<dbReference type="GO" id="GO:0009089">
    <property type="term" value="P:lysine biosynthetic process via diaminopimelate"/>
    <property type="evidence" value="ECO:0007669"/>
    <property type="project" value="InterPro"/>
</dbReference>
<feature type="domain" description="Orn/DAP/Arg decarboxylase 2 C-terminal" evidence="5">
    <location>
        <begin position="53"/>
        <end position="174"/>
    </location>
</feature>
<dbReference type="Pfam" id="PF00278">
    <property type="entry name" value="Orn_DAP_Arg_deC"/>
    <property type="match status" value="1"/>
</dbReference>
<dbReference type="InterPro" id="IPR009006">
    <property type="entry name" value="Ala_racemase/Decarboxylase_C"/>
</dbReference>
<dbReference type="InterPro" id="IPR029066">
    <property type="entry name" value="PLP-binding_barrel"/>
</dbReference>
<gene>
    <name evidence="6" type="ORF">S03H2_32471</name>
</gene>
<evidence type="ECO:0000256" key="4">
    <source>
        <dbReference type="ARBA" id="ARBA00023239"/>
    </source>
</evidence>
<dbReference type="InterPro" id="IPR000183">
    <property type="entry name" value="Orn/DAP/Arg_de-COase"/>
</dbReference>
<dbReference type="SUPFAM" id="SSF50621">
    <property type="entry name" value="Alanine racemase C-terminal domain-like"/>
    <property type="match status" value="1"/>
</dbReference>
<dbReference type="PRINTS" id="PR01179">
    <property type="entry name" value="ODADCRBXLASE"/>
</dbReference>
<comment type="caution">
    <text evidence="6">The sequence shown here is derived from an EMBL/GenBank/DDBJ whole genome shotgun (WGS) entry which is preliminary data.</text>
</comment>
<proteinExistence type="predicted"/>
<dbReference type="InterPro" id="IPR022643">
    <property type="entry name" value="De-COase2_C"/>
</dbReference>
<comment type="cofactor">
    <cofactor evidence="1">
        <name>pyridoxal 5'-phosphate</name>
        <dbReference type="ChEBI" id="CHEBI:597326"/>
    </cofactor>
</comment>
<organism evidence="6">
    <name type="scientific">marine sediment metagenome</name>
    <dbReference type="NCBI Taxonomy" id="412755"/>
    <lineage>
        <taxon>unclassified sequences</taxon>
        <taxon>metagenomes</taxon>
        <taxon>ecological metagenomes</taxon>
    </lineage>
</organism>
<keyword evidence="4" id="KW-0456">Lyase</keyword>
<dbReference type="Gene3D" id="3.20.20.10">
    <property type="entry name" value="Alanine racemase"/>
    <property type="match status" value="1"/>
</dbReference>
<feature type="non-terminal residue" evidence="6">
    <location>
        <position position="1"/>
    </location>
</feature>
<evidence type="ECO:0000313" key="6">
    <source>
        <dbReference type="EMBL" id="GAH56164.1"/>
    </source>
</evidence>
<protein>
    <recommendedName>
        <fullName evidence="5">Orn/DAP/Arg decarboxylase 2 C-terminal domain-containing protein</fullName>
    </recommendedName>
</protein>
<name>X1HQQ6_9ZZZZ</name>
<keyword evidence="3" id="KW-0663">Pyridoxal phosphate</keyword>
<dbReference type="Gene3D" id="2.40.37.10">
    <property type="entry name" value="Lyase, Ornithine Decarboxylase, Chain A, domain 1"/>
    <property type="match status" value="1"/>
</dbReference>
<keyword evidence="2" id="KW-0210">Decarboxylase</keyword>
<evidence type="ECO:0000256" key="1">
    <source>
        <dbReference type="ARBA" id="ARBA00001933"/>
    </source>
</evidence>
<accession>X1HQQ6</accession>
<dbReference type="InterPro" id="IPR002986">
    <property type="entry name" value="DAP_deCOOHase_LysA"/>
</dbReference>